<feature type="transmembrane region" description="Helical" evidence="1">
    <location>
        <begin position="102"/>
        <end position="120"/>
    </location>
</feature>
<evidence type="ECO:0000313" key="3">
    <source>
        <dbReference type="Proteomes" id="UP000199475"/>
    </source>
</evidence>
<feature type="transmembrane region" description="Helical" evidence="1">
    <location>
        <begin position="127"/>
        <end position="147"/>
    </location>
</feature>
<accession>A0A1G9JNI5</accession>
<sequence length="368" mass="38948">MHRTPSARTRPATSWRVAFLALGGVSLLAGLNAALLLVGVWAPVTSSHLPGSHGLIMTLGFMGTVIALERAQALRQGWAYLAPGTLGAGGIVMALGHTWLGAMLLAEGALFFVLVYLALWRRAPLPLVAVQVMSALMAFSAAALALVAPIADLIPVLAAFIVLTIAAERAELAQLTMGRRAIPLLVGFAAALTLATVAHLLWPGVGSRAFGLVQALIALWLLRDDVPRRMVRADGLRRYNAVALLFGYFWLLVGGATWLLTGGHAGTPAYDVVIHTTFLGFGVSMIMAHAPIIFPTVLGRPLPYRPYFYVPLLALHAGLAVRVAGDFLGQGPVWQVGSVITVLAMLLFVIASVMAVVTHRDPRKAVSA</sequence>
<evidence type="ECO:0008006" key="4">
    <source>
        <dbReference type="Google" id="ProtNLM"/>
    </source>
</evidence>
<dbReference type="EMBL" id="FNGP01000002">
    <property type="protein sequence ID" value="SDL39120.1"/>
    <property type="molecule type" value="Genomic_DNA"/>
</dbReference>
<feature type="transmembrane region" description="Helical" evidence="1">
    <location>
        <begin position="182"/>
        <end position="202"/>
    </location>
</feature>
<keyword evidence="1" id="KW-0812">Transmembrane</keyword>
<feature type="transmembrane region" description="Helical" evidence="1">
    <location>
        <begin position="208"/>
        <end position="226"/>
    </location>
</feature>
<reference evidence="2 3" key="1">
    <citation type="submission" date="2016-10" db="EMBL/GenBank/DDBJ databases">
        <authorList>
            <person name="de Groot N.N."/>
        </authorList>
    </citation>
    <scope>NUCLEOTIDE SEQUENCE [LARGE SCALE GENOMIC DNA]</scope>
    <source>
        <strain evidence="2 3">CGMCC 1.9159</strain>
    </source>
</reference>
<feature type="transmembrane region" description="Helical" evidence="1">
    <location>
        <begin position="336"/>
        <end position="357"/>
    </location>
</feature>
<feature type="transmembrane region" description="Helical" evidence="1">
    <location>
        <begin position="306"/>
        <end position="324"/>
    </location>
</feature>
<feature type="transmembrane region" description="Helical" evidence="1">
    <location>
        <begin position="77"/>
        <end position="96"/>
    </location>
</feature>
<evidence type="ECO:0000313" key="2">
    <source>
        <dbReference type="EMBL" id="SDL39120.1"/>
    </source>
</evidence>
<keyword evidence="3" id="KW-1185">Reference proteome</keyword>
<organism evidence="2 3">
    <name type="scientific">Tessaracoccus oleiagri</name>
    <dbReference type="NCBI Taxonomy" id="686624"/>
    <lineage>
        <taxon>Bacteria</taxon>
        <taxon>Bacillati</taxon>
        <taxon>Actinomycetota</taxon>
        <taxon>Actinomycetes</taxon>
        <taxon>Propionibacteriales</taxon>
        <taxon>Propionibacteriaceae</taxon>
        <taxon>Tessaracoccus</taxon>
    </lineage>
</organism>
<evidence type="ECO:0000256" key="1">
    <source>
        <dbReference type="SAM" id="Phobius"/>
    </source>
</evidence>
<feature type="transmembrane region" description="Helical" evidence="1">
    <location>
        <begin position="49"/>
        <end position="68"/>
    </location>
</feature>
<feature type="transmembrane region" description="Helical" evidence="1">
    <location>
        <begin position="238"/>
        <end position="260"/>
    </location>
</feature>
<name>A0A1G9JNI5_9ACTN</name>
<keyword evidence="1" id="KW-0472">Membrane</keyword>
<dbReference type="AlphaFoldDB" id="A0A1G9JNI5"/>
<feature type="transmembrane region" description="Helical" evidence="1">
    <location>
        <begin position="153"/>
        <end position="170"/>
    </location>
</feature>
<gene>
    <name evidence="2" type="ORF">SAMN04488242_1371</name>
</gene>
<proteinExistence type="predicted"/>
<feature type="transmembrane region" description="Helical" evidence="1">
    <location>
        <begin position="272"/>
        <end position="294"/>
    </location>
</feature>
<dbReference type="RefSeq" id="WP_245701569.1">
    <property type="nucleotide sequence ID" value="NZ_FNGP01000002.1"/>
</dbReference>
<dbReference type="Proteomes" id="UP000199475">
    <property type="component" value="Unassembled WGS sequence"/>
</dbReference>
<keyword evidence="1" id="KW-1133">Transmembrane helix</keyword>
<protein>
    <recommendedName>
        <fullName evidence="4">NnrS protein</fullName>
    </recommendedName>
</protein>
<dbReference type="STRING" id="686624.SAMN04488242_1371"/>